<reference evidence="1" key="2">
    <citation type="submission" date="2021-08" db="EMBL/GenBank/DDBJ databases">
        <authorList>
            <person name="Tani A."/>
            <person name="Ola A."/>
            <person name="Ogura Y."/>
            <person name="Katsura K."/>
            <person name="Hayashi T."/>
        </authorList>
    </citation>
    <scope>NUCLEOTIDE SEQUENCE</scope>
    <source>
        <strain evidence="1">KCTC 52305</strain>
    </source>
</reference>
<name>A0ABQ4R5X1_9HYPH</name>
<dbReference type="RefSeq" id="WP_128566071.1">
    <property type="nucleotide sequence ID" value="NZ_BPQH01000025.1"/>
</dbReference>
<accession>A0ABQ4R5X1</accession>
<evidence type="ECO:0000313" key="1">
    <source>
        <dbReference type="EMBL" id="GJD53086.1"/>
    </source>
</evidence>
<protein>
    <submittedName>
        <fullName evidence="1">Uncharacterized protein</fullName>
    </submittedName>
</protein>
<reference evidence="1" key="1">
    <citation type="journal article" date="2021" name="Front. Microbiol.">
        <title>Comprehensive Comparative Genomics and Phenotyping of Methylobacterium Species.</title>
        <authorList>
            <person name="Alessa O."/>
            <person name="Ogura Y."/>
            <person name="Fujitani Y."/>
            <person name="Takami H."/>
            <person name="Hayashi T."/>
            <person name="Sahin N."/>
            <person name="Tani A."/>
        </authorList>
    </citation>
    <scope>NUCLEOTIDE SEQUENCE</scope>
    <source>
        <strain evidence="1">KCTC 52305</strain>
    </source>
</reference>
<proteinExistence type="predicted"/>
<organism evidence="1 2">
    <name type="scientific">Methylobacterium crusticola</name>
    <dbReference type="NCBI Taxonomy" id="1697972"/>
    <lineage>
        <taxon>Bacteria</taxon>
        <taxon>Pseudomonadati</taxon>
        <taxon>Pseudomonadota</taxon>
        <taxon>Alphaproteobacteria</taxon>
        <taxon>Hyphomicrobiales</taxon>
        <taxon>Methylobacteriaceae</taxon>
        <taxon>Methylobacterium</taxon>
    </lineage>
</organism>
<keyword evidence="2" id="KW-1185">Reference proteome</keyword>
<gene>
    <name evidence="1" type="ORF">OPKNFCMD_5857</name>
</gene>
<evidence type="ECO:0000313" key="2">
    <source>
        <dbReference type="Proteomes" id="UP001055167"/>
    </source>
</evidence>
<dbReference type="Proteomes" id="UP001055167">
    <property type="component" value="Unassembled WGS sequence"/>
</dbReference>
<dbReference type="EMBL" id="BPQH01000025">
    <property type="protein sequence ID" value="GJD53086.1"/>
    <property type="molecule type" value="Genomic_DNA"/>
</dbReference>
<comment type="caution">
    <text evidence="1">The sequence shown here is derived from an EMBL/GenBank/DDBJ whole genome shotgun (WGS) entry which is preliminary data.</text>
</comment>
<sequence>MADHPPGSQTSDRSVQQLATMNAQLALWAACSAEESPPLIEQFEAMGYEVRGKSREAIAEVLRHPPTRPPRS</sequence>